<reference evidence="3" key="1">
    <citation type="submission" date="2019-01" db="EMBL/GenBank/DDBJ databases">
        <title>Genomic analysis of Salicibibacter sp. NKC3-5.</title>
        <authorList>
            <person name="Oh Y.J."/>
        </authorList>
    </citation>
    <scope>NUCLEOTIDE SEQUENCE [LARGE SCALE GENOMIC DNA]</scope>
    <source>
        <strain evidence="3">NKC3-5</strain>
    </source>
</reference>
<evidence type="ECO:0000259" key="1">
    <source>
        <dbReference type="PROSITE" id="PS50965"/>
    </source>
</evidence>
<keyword evidence="3" id="KW-1185">Reference proteome</keyword>
<dbReference type="RefSeq" id="WP_142090233.1">
    <property type="nucleotide sequence ID" value="NZ_CP035485.1"/>
</dbReference>
<feature type="domain" description="NERD" evidence="1">
    <location>
        <begin position="37"/>
        <end position="147"/>
    </location>
</feature>
<gene>
    <name evidence="2" type="ORF">EPH95_11820</name>
</gene>
<dbReference type="EMBL" id="CP035485">
    <property type="protein sequence ID" value="QDI91776.1"/>
    <property type="molecule type" value="Genomic_DNA"/>
</dbReference>
<accession>A0A514LIV5</accession>
<dbReference type="PROSITE" id="PS50965">
    <property type="entry name" value="NERD"/>
    <property type="match status" value="1"/>
</dbReference>
<dbReference type="KEGG" id="sale:EPH95_11820"/>
<name>A0A514LIV5_9BACI</name>
<dbReference type="AlphaFoldDB" id="A0A514LIV5"/>
<evidence type="ECO:0000313" key="3">
    <source>
        <dbReference type="Proteomes" id="UP000319756"/>
    </source>
</evidence>
<dbReference type="InterPro" id="IPR011528">
    <property type="entry name" value="NERD"/>
</dbReference>
<proteinExistence type="predicted"/>
<sequence length="302" mass="35078">MFLKPRNVPLELKALRSLDLRMRLSPEDKQHYLNLEKGFDGEVAFDLWLVELKPKCLILADLLLEQNYSTFQIDTLVLFKETIHLFKVKNFAGDFDIKDDKWSLLSGEEIKNPLHQLNRSEALFKQLLRKHLKISFPVKAHLVFVNPHFTLYNASPEMPIIFPSQINRFIQKLNGRPSNITQKHLQIGKQLVARHQTDSPFSRLPDYNFSQLQKGISCVQCASWMNAEERKMVCHVCSRIEDNETAIMRHVEEFKILFPNQKIATNTILDWCGGAVSSKKVQRVLAKNFNRVNHGKASYYVD</sequence>
<dbReference type="Proteomes" id="UP000319756">
    <property type="component" value="Chromosome"/>
</dbReference>
<organism evidence="2 3">
    <name type="scientific">Salicibibacter halophilus</name>
    <dbReference type="NCBI Taxonomy" id="2502791"/>
    <lineage>
        <taxon>Bacteria</taxon>
        <taxon>Bacillati</taxon>
        <taxon>Bacillota</taxon>
        <taxon>Bacilli</taxon>
        <taxon>Bacillales</taxon>
        <taxon>Bacillaceae</taxon>
        <taxon>Salicibibacter</taxon>
    </lineage>
</organism>
<evidence type="ECO:0000313" key="2">
    <source>
        <dbReference type="EMBL" id="QDI91776.1"/>
    </source>
</evidence>
<dbReference type="Pfam" id="PF08378">
    <property type="entry name" value="NERD"/>
    <property type="match status" value="1"/>
</dbReference>
<dbReference type="OrthoDB" id="2164794at2"/>
<protein>
    <submittedName>
        <fullName evidence="2">NERD domain-containing protein</fullName>
    </submittedName>
</protein>